<feature type="repeat" description="TPR" evidence="3">
    <location>
        <begin position="596"/>
        <end position="629"/>
    </location>
</feature>
<sequence length="693" mass="79933">MHSNTCSLYRSLKYIFCLATFLMLSNYSGAAAQNILPYEVSAGILSFEEGQYYQAVQQLENAVSKYPMRIEPHVYLASAYLAIEDHTAAINAAEKGLVNFPGNIRLKLVIAEGFYRSGDDRAINEYLTILDMLENNQDLETEHGITQNQVRTTIGNVYQGMANEAYQDGRSQEALNLYYKAREYSPDNISIHNNLAYILFENGRLEESLEVLMQANERFPGAEQLSVLRGQIYNELNDSEKLLDVYSELYRDYPENLDYAIIYGQLLMSNNQAQKANLLFETLISENPGEKKLYDLLIRMNEQRYDYGGKRNVLKMQRRAFPDDRLVAEELAETHILIEEFEEARAIYDSLAVHDQSEKYHVMIARSWVFEEDFDAALQKYRFVIAEFGESQDLLIDTAQLHRILDQSSDAVDLLIKADSLGPKEELKVQIADLLVSQGVHSQARPYLNELFQSRYDSYATFYMNKISDKDLSRQELLETYRVILRDMITLYGDLFEENTDKVSQRVNNIGPVLPEIFQKDPVLEILENSLNDVFTSMSGHFNFIENIQIIEYALLTHPESAILHYQKGLMAFNDSKPMIALGSFKKAVEYGANDYNLYFQMGEIYHELGETKNAILSFEQTRTLNPQFAKAYSQLIDVSQKANQLDILCDRWLMEYKTDKTNDVFNEHLIEALHKADRFEEATQILRDDDSR</sequence>
<dbReference type="PANTHER" id="PTHR44943:SF8">
    <property type="entry name" value="TPR REPEAT-CONTAINING PROTEIN MJ0263"/>
    <property type="match status" value="1"/>
</dbReference>
<dbReference type="InterPro" id="IPR051685">
    <property type="entry name" value="Ycf3/AcsC/BcsC/TPR_MFPF"/>
</dbReference>
<dbReference type="Pfam" id="PF13432">
    <property type="entry name" value="TPR_16"/>
    <property type="match status" value="1"/>
</dbReference>
<evidence type="ECO:0000313" key="5">
    <source>
        <dbReference type="EMBL" id="PWN07627.1"/>
    </source>
</evidence>
<dbReference type="PANTHER" id="PTHR44943">
    <property type="entry name" value="CELLULOSE SYNTHASE OPERON PROTEIN C"/>
    <property type="match status" value="1"/>
</dbReference>
<dbReference type="Pfam" id="PF14559">
    <property type="entry name" value="TPR_19"/>
    <property type="match status" value="1"/>
</dbReference>
<dbReference type="InterPro" id="IPR011990">
    <property type="entry name" value="TPR-like_helical_dom_sf"/>
</dbReference>
<evidence type="ECO:0000313" key="6">
    <source>
        <dbReference type="Proteomes" id="UP000245533"/>
    </source>
</evidence>
<keyword evidence="6" id="KW-1185">Reference proteome</keyword>
<evidence type="ECO:0000256" key="2">
    <source>
        <dbReference type="ARBA" id="ARBA00022803"/>
    </source>
</evidence>
<evidence type="ECO:0000256" key="1">
    <source>
        <dbReference type="ARBA" id="ARBA00022737"/>
    </source>
</evidence>
<evidence type="ECO:0000256" key="4">
    <source>
        <dbReference type="SAM" id="SignalP"/>
    </source>
</evidence>
<reference evidence="5 6" key="1">
    <citation type="submission" date="2018-05" db="EMBL/GenBank/DDBJ databases">
        <title>Rhodohalobacter halophilus gen. nov., sp. nov., a moderately halophilic member of the family Balneolaceae.</title>
        <authorList>
            <person name="Liu Z.-W."/>
        </authorList>
    </citation>
    <scope>NUCLEOTIDE SEQUENCE [LARGE SCALE GENOMIC DNA]</scope>
    <source>
        <strain evidence="5 6">8A47</strain>
    </source>
</reference>
<dbReference type="AlphaFoldDB" id="A0A316TSS2"/>
<dbReference type="InterPro" id="IPR019734">
    <property type="entry name" value="TPR_rpt"/>
</dbReference>
<feature type="chain" id="PRO_5016417819" description="Tetratricopeptide repeat protein" evidence="4">
    <location>
        <begin position="33"/>
        <end position="693"/>
    </location>
</feature>
<accession>A0A316TSS2</accession>
<dbReference type="Pfam" id="PF13181">
    <property type="entry name" value="TPR_8"/>
    <property type="match status" value="1"/>
</dbReference>
<dbReference type="EMBL" id="QGGB01000003">
    <property type="protein sequence ID" value="PWN07627.1"/>
    <property type="molecule type" value="Genomic_DNA"/>
</dbReference>
<keyword evidence="4" id="KW-0732">Signal</keyword>
<dbReference type="PROSITE" id="PS50005">
    <property type="entry name" value="TPR"/>
    <property type="match status" value="2"/>
</dbReference>
<dbReference type="SMART" id="SM00028">
    <property type="entry name" value="TPR"/>
    <property type="match status" value="6"/>
</dbReference>
<feature type="repeat" description="TPR" evidence="3">
    <location>
        <begin position="155"/>
        <end position="188"/>
    </location>
</feature>
<feature type="signal peptide" evidence="4">
    <location>
        <begin position="1"/>
        <end position="32"/>
    </location>
</feature>
<keyword evidence="1" id="KW-0677">Repeat</keyword>
<proteinExistence type="predicted"/>
<evidence type="ECO:0008006" key="7">
    <source>
        <dbReference type="Google" id="ProtNLM"/>
    </source>
</evidence>
<keyword evidence="2 3" id="KW-0802">TPR repeat</keyword>
<name>A0A316TSS2_9BACT</name>
<dbReference type="Gene3D" id="1.25.40.10">
    <property type="entry name" value="Tetratricopeptide repeat domain"/>
    <property type="match status" value="3"/>
</dbReference>
<organism evidence="5 6">
    <name type="scientific">Rhodohalobacter mucosus</name>
    <dbReference type="NCBI Taxonomy" id="2079485"/>
    <lineage>
        <taxon>Bacteria</taxon>
        <taxon>Pseudomonadati</taxon>
        <taxon>Balneolota</taxon>
        <taxon>Balneolia</taxon>
        <taxon>Balneolales</taxon>
        <taxon>Balneolaceae</taxon>
        <taxon>Rhodohalobacter</taxon>
    </lineage>
</organism>
<protein>
    <recommendedName>
        <fullName evidence="7">Tetratricopeptide repeat protein</fullName>
    </recommendedName>
</protein>
<dbReference type="Proteomes" id="UP000245533">
    <property type="component" value="Unassembled WGS sequence"/>
</dbReference>
<comment type="caution">
    <text evidence="5">The sequence shown here is derived from an EMBL/GenBank/DDBJ whole genome shotgun (WGS) entry which is preliminary data.</text>
</comment>
<dbReference type="SUPFAM" id="SSF48452">
    <property type="entry name" value="TPR-like"/>
    <property type="match status" value="4"/>
</dbReference>
<evidence type="ECO:0000256" key="3">
    <source>
        <dbReference type="PROSITE-ProRule" id="PRU00339"/>
    </source>
</evidence>
<gene>
    <name evidence="5" type="ORF">DDZ15_05060</name>
</gene>